<proteinExistence type="predicted"/>
<dbReference type="EMBL" id="CM042883">
    <property type="protein sequence ID" value="KAI4371784.1"/>
    <property type="molecule type" value="Genomic_DNA"/>
</dbReference>
<protein>
    <submittedName>
        <fullName evidence="1">Uncharacterized protein</fullName>
    </submittedName>
</protein>
<evidence type="ECO:0000313" key="1">
    <source>
        <dbReference type="EMBL" id="KAI4371784.1"/>
    </source>
</evidence>
<reference evidence="2" key="1">
    <citation type="journal article" date="2023" name="Front. Plant Sci.">
        <title>Chromosomal-level genome assembly of Melastoma candidum provides insights into trichome evolution.</title>
        <authorList>
            <person name="Zhong Y."/>
            <person name="Wu W."/>
            <person name="Sun C."/>
            <person name="Zou P."/>
            <person name="Liu Y."/>
            <person name="Dai S."/>
            <person name="Zhou R."/>
        </authorList>
    </citation>
    <scope>NUCLEOTIDE SEQUENCE [LARGE SCALE GENOMIC DNA]</scope>
</reference>
<keyword evidence="2" id="KW-1185">Reference proteome</keyword>
<evidence type="ECO:0000313" key="2">
    <source>
        <dbReference type="Proteomes" id="UP001057402"/>
    </source>
</evidence>
<gene>
    <name evidence="1" type="ORF">MLD38_010093</name>
</gene>
<sequence>MAQPPPPPPHQIQSKPRSRISRTLRKVVAFNPSKSYHGRDASPIPAICLLARGHHKHREDAVLRRRSLLHAFASRVFASTTSIKAAYLDLQLAQSPYDGNAIQRADQGIVDELKLLSDLKRRFLRREIEDAAPQVTAMLSEIQEQQALLKTYQVMMKKLESQIDVKAEEVGALRRRLSRVVSENKELHRKVNASGVLRSSVFDGFRLETLNVENFVQFSQYTFRSVGNFTKMMAQEMENAGWDLDDAIRVLVPGMKIPEPSHKLFAFEAYVAKLMLEGFNLPDFGISIGGEPSGEGRDRNSLFREFKDLAIYGDCSDIVRRRPESDLGRFIRSKYPTLVHAKMECSFFGSLRIRKAVGSGSLSGLGSVFFDCFVEMARRVWALHRLGQCFDSATIFEVRKGCRFSDVYMECANYEEGLAWGREFRVGFTIVPGFRVGRMVVQAQVYMSPANLANTL</sequence>
<accession>A0ACB9QYQ8</accession>
<name>A0ACB9QYQ8_9MYRT</name>
<dbReference type="Proteomes" id="UP001057402">
    <property type="component" value="Chromosome 4"/>
</dbReference>
<organism evidence="1 2">
    <name type="scientific">Melastoma candidum</name>
    <dbReference type="NCBI Taxonomy" id="119954"/>
    <lineage>
        <taxon>Eukaryota</taxon>
        <taxon>Viridiplantae</taxon>
        <taxon>Streptophyta</taxon>
        <taxon>Embryophyta</taxon>
        <taxon>Tracheophyta</taxon>
        <taxon>Spermatophyta</taxon>
        <taxon>Magnoliopsida</taxon>
        <taxon>eudicotyledons</taxon>
        <taxon>Gunneridae</taxon>
        <taxon>Pentapetalae</taxon>
        <taxon>rosids</taxon>
        <taxon>malvids</taxon>
        <taxon>Myrtales</taxon>
        <taxon>Melastomataceae</taxon>
        <taxon>Melastomatoideae</taxon>
        <taxon>Melastomateae</taxon>
        <taxon>Melastoma</taxon>
    </lineage>
</organism>
<comment type="caution">
    <text evidence="1">The sequence shown here is derived from an EMBL/GenBank/DDBJ whole genome shotgun (WGS) entry which is preliminary data.</text>
</comment>